<feature type="transmembrane region" description="Helical" evidence="8">
    <location>
        <begin position="121"/>
        <end position="138"/>
    </location>
</feature>
<dbReference type="AlphaFoldDB" id="A0A5M4FCQ2"/>
<keyword evidence="2" id="KW-0813">Transport</keyword>
<accession>A0A5M4FCQ2</accession>
<keyword evidence="6 8" id="KW-1133">Transmembrane helix</keyword>
<proteinExistence type="predicted"/>
<evidence type="ECO:0000256" key="2">
    <source>
        <dbReference type="ARBA" id="ARBA00022448"/>
    </source>
</evidence>
<dbReference type="InterPro" id="IPR001851">
    <property type="entry name" value="ABC_transp_permease"/>
</dbReference>
<name>A0A5M4FCQ2_9ACTN</name>
<feature type="transmembrane region" description="Helical" evidence="8">
    <location>
        <begin position="210"/>
        <end position="236"/>
    </location>
</feature>
<comment type="caution">
    <text evidence="9">The sequence shown here is derived from an EMBL/GenBank/DDBJ whole genome shotgun (WGS) entry which is preliminary data.</text>
</comment>
<feature type="transmembrane region" description="Helical" evidence="8">
    <location>
        <begin position="323"/>
        <end position="339"/>
    </location>
</feature>
<feature type="transmembrane region" description="Helical" evidence="8">
    <location>
        <begin position="65"/>
        <end position="85"/>
    </location>
</feature>
<dbReference type="Proteomes" id="UP000380867">
    <property type="component" value="Unassembled WGS sequence"/>
</dbReference>
<evidence type="ECO:0000313" key="9">
    <source>
        <dbReference type="EMBL" id="KAA1397114.1"/>
    </source>
</evidence>
<sequence length="372" mass="39026">MASGRVWIDADRRGDFQWTSTSVEKVKRMNIADTDPDRQSLEMQGSDRWGLIAGKVRSTQSRLPLLQMVTTLLLITYGVVAIPDFASKPSIISMLVTASFVGIASAGQTLVVLIGGLDLSVPAFIAVGSILTADLIGGRGWPVLYAFAVILLISAVLGGTSGFISHRFGVQPLVVTLGTSAIVTGCLTVWTRHGVNGSAPPWLVNFSSAIGHTFGFAVPPVIVFWGAAAIVLTVVLHRTRTGRHLYQTGANPIAARLALVPARRVWVGVFAFSAVSGALLGIILAGFSGSGSITSGNTYLFQSLAAVIVGGTGFGARGDYARTVVGTVLLTVLTTILITEGLAFSIQQIIYGVIILVVVAGYGRDMKVGDRL</sequence>
<evidence type="ECO:0000256" key="1">
    <source>
        <dbReference type="ARBA" id="ARBA00004651"/>
    </source>
</evidence>
<comment type="subcellular location">
    <subcellularLocation>
        <location evidence="1">Cell membrane</location>
        <topology evidence="1">Multi-pass membrane protein</topology>
    </subcellularLocation>
</comment>
<dbReference type="PANTHER" id="PTHR32196">
    <property type="entry name" value="ABC TRANSPORTER PERMEASE PROTEIN YPHD-RELATED-RELATED"/>
    <property type="match status" value="1"/>
</dbReference>
<evidence type="ECO:0000256" key="5">
    <source>
        <dbReference type="ARBA" id="ARBA00022692"/>
    </source>
</evidence>
<dbReference type="PANTHER" id="PTHR32196:SF21">
    <property type="entry name" value="ABC TRANSPORTER PERMEASE PROTEIN YPHD-RELATED"/>
    <property type="match status" value="1"/>
</dbReference>
<dbReference type="OrthoDB" id="3468954at2"/>
<reference evidence="9" key="1">
    <citation type="submission" date="2019-09" db="EMBL/GenBank/DDBJ databases">
        <authorList>
            <person name="Li J."/>
        </authorList>
    </citation>
    <scope>NUCLEOTIDE SEQUENCE [LARGE SCALE GENOMIC DNA]</scope>
    <source>
        <strain evidence="9">JCM 14732</strain>
    </source>
</reference>
<evidence type="ECO:0000256" key="3">
    <source>
        <dbReference type="ARBA" id="ARBA00022475"/>
    </source>
</evidence>
<evidence type="ECO:0000256" key="7">
    <source>
        <dbReference type="ARBA" id="ARBA00023136"/>
    </source>
</evidence>
<keyword evidence="3" id="KW-1003">Cell membrane</keyword>
<keyword evidence="5 8" id="KW-0812">Transmembrane</keyword>
<evidence type="ECO:0000313" key="10">
    <source>
        <dbReference type="Proteomes" id="UP000380867"/>
    </source>
</evidence>
<dbReference type="CDD" id="cd06579">
    <property type="entry name" value="TM_PBP1_transp_AraH_like"/>
    <property type="match status" value="1"/>
</dbReference>
<dbReference type="GO" id="GO:0005886">
    <property type="term" value="C:plasma membrane"/>
    <property type="evidence" value="ECO:0007669"/>
    <property type="project" value="UniProtKB-SubCell"/>
</dbReference>
<protein>
    <submittedName>
        <fullName evidence="9">ABC transporter permease</fullName>
    </submittedName>
</protein>
<feature type="transmembrane region" description="Helical" evidence="8">
    <location>
        <begin position="91"/>
        <end position="114"/>
    </location>
</feature>
<feature type="transmembrane region" description="Helical" evidence="8">
    <location>
        <begin position="299"/>
        <end position="316"/>
    </location>
</feature>
<keyword evidence="7 8" id="KW-0472">Membrane</keyword>
<evidence type="ECO:0000256" key="6">
    <source>
        <dbReference type="ARBA" id="ARBA00022989"/>
    </source>
</evidence>
<feature type="transmembrane region" description="Helical" evidence="8">
    <location>
        <begin position="172"/>
        <end position="190"/>
    </location>
</feature>
<gene>
    <name evidence="9" type="ORF">ESP70_006810</name>
</gene>
<feature type="transmembrane region" description="Helical" evidence="8">
    <location>
        <begin position="345"/>
        <end position="363"/>
    </location>
</feature>
<dbReference type="GO" id="GO:0022857">
    <property type="term" value="F:transmembrane transporter activity"/>
    <property type="evidence" value="ECO:0007669"/>
    <property type="project" value="InterPro"/>
</dbReference>
<feature type="transmembrane region" description="Helical" evidence="8">
    <location>
        <begin position="144"/>
        <end position="165"/>
    </location>
</feature>
<dbReference type="Pfam" id="PF02653">
    <property type="entry name" value="BPD_transp_2"/>
    <property type="match status" value="1"/>
</dbReference>
<keyword evidence="10" id="KW-1185">Reference proteome</keyword>
<keyword evidence="4" id="KW-0997">Cell inner membrane</keyword>
<feature type="transmembrane region" description="Helical" evidence="8">
    <location>
        <begin position="265"/>
        <end position="287"/>
    </location>
</feature>
<evidence type="ECO:0000256" key="4">
    <source>
        <dbReference type="ARBA" id="ARBA00022519"/>
    </source>
</evidence>
<dbReference type="EMBL" id="SDPQ02000002">
    <property type="protein sequence ID" value="KAA1397114.1"/>
    <property type="molecule type" value="Genomic_DNA"/>
</dbReference>
<evidence type="ECO:0000256" key="8">
    <source>
        <dbReference type="SAM" id="Phobius"/>
    </source>
</evidence>
<organism evidence="9 10">
    <name type="scientific">Aeromicrobium ginsengisoli</name>
    <dbReference type="NCBI Taxonomy" id="363867"/>
    <lineage>
        <taxon>Bacteria</taxon>
        <taxon>Bacillati</taxon>
        <taxon>Actinomycetota</taxon>
        <taxon>Actinomycetes</taxon>
        <taxon>Propionibacteriales</taxon>
        <taxon>Nocardioidaceae</taxon>
        <taxon>Aeromicrobium</taxon>
    </lineage>
</organism>